<dbReference type="EnsemblMetazoa" id="GAUT001580-RA">
    <property type="protein sequence ID" value="GAUT001580-PA"/>
    <property type="gene ID" value="GAUT001580"/>
</dbReference>
<dbReference type="Proteomes" id="UP000078200">
    <property type="component" value="Unassembled WGS sequence"/>
</dbReference>
<keyword evidence="2" id="KW-1185">Reference proteome</keyword>
<organism evidence="1 2">
    <name type="scientific">Glossina austeni</name>
    <name type="common">Savannah tsetse fly</name>
    <dbReference type="NCBI Taxonomy" id="7395"/>
    <lineage>
        <taxon>Eukaryota</taxon>
        <taxon>Metazoa</taxon>
        <taxon>Ecdysozoa</taxon>
        <taxon>Arthropoda</taxon>
        <taxon>Hexapoda</taxon>
        <taxon>Insecta</taxon>
        <taxon>Pterygota</taxon>
        <taxon>Neoptera</taxon>
        <taxon>Endopterygota</taxon>
        <taxon>Diptera</taxon>
        <taxon>Brachycera</taxon>
        <taxon>Muscomorpha</taxon>
        <taxon>Hippoboscoidea</taxon>
        <taxon>Glossinidae</taxon>
        <taxon>Glossina</taxon>
    </lineage>
</organism>
<dbReference type="AlphaFoldDB" id="A0A1A9UDZ4"/>
<protein>
    <submittedName>
        <fullName evidence="1">Uncharacterized protein</fullName>
    </submittedName>
</protein>
<name>A0A1A9UDZ4_GLOAU</name>
<accession>A0A1A9UDZ4</accession>
<sequence>MLLVLPDCINKKETSTAHNKVYRGSVSNATEMLFNIFRNAMCTVRVLLAERAWVYIISNNEGQCVSSNLRETREPWRIYASKWIVLPPVFTQTSCSHLSHLEIFCRNTECNLKCCVHVLTLFVVTSLRCLKNGER</sequence>
<dbReference type="VEuPathDB" id="VectorBase:GAUT001580"/>
<proteinExistence type="predicted"/>
<reference evidence="1" key="1">
    <citation type="submission" date="2020-05" db="UniProtKB">
        <authorList>
            <consortium name="EnsemblMetazoa"/>
        </authorList>
    </citation>
    <scope>IDENTIFICATION</scope>
    <source>
        <strain evidence="1">TTRI</strain>
    </source>
</reference>
<evidence type="ECO:0000313" key="2">
    <source>
        <dbReference type="Proteomes" id="UP000078200"/>
    </source>
</evidence>
<evidence type="ECO:0000313" key="1">
    <source>
        <dbReference type="EnsemblMetazoa" id="GAUT001580-PA"/>
    </source>
</evidence>